<dbReference type="EMBL" id="QPEX01000034">
    <property type="protein sequence ID" value="RCS44737.1"/>
    <property type="molecule type" value="Genomic_DNA"/>
</dbReference>
<keyword evidence="1" id="KW-1133">Transmembrane helix</keyword>
<evidence type="ECO:0000256" key="1">
    <source>
        <dbReference type="SAM" id="Phobius"/>
    </source>
</evidence>
<gene>
    <name evidence="2" type="ORF">DTL42_17620</name>
</gene>
<feature type="transmembrane region" description="Helical" evidence="1">
    <location>
        <begin position="7"/>
        <end position="27"/>
    </location>
</feature>
<reference evidence="2 3" key="1">
    <citation type="submission" date="2018-07" db="EMBL/GenBank/DDBJ databases">
        <title>Comparative genomes isolates from brazilian mangrove.</title>
        <authorList>
            <person name="De Araujo J.E."/>
            <person name="Taketani R.G."/>
            <person name="Silva M.C.P."/>
            <person name="Lourenco M.V."/>
            <person name="Oliveira V.M."/>
            <person name="Andreote F.D."/>
        </authorList>
    </citation>
    <scope>NUCLEOTIDE SEQUENCE [LARGE SCALE GENOMIC DNA]</scope>
    <source>
        <strain evidence="2 3">HEX PRIS-MGV</strain>
    </source>
</reference>
<comment type="caution">
    <text evidence="2">The sequence shown here is derived from an EMBL/GenBank/DDBJ whole genome shotgun (WGS) entry which is preliminary data.</text>
</comment>
<feature type="transmembrane region" description="Helical" evidence="1">
    <location>
        <begin position="33"/>
        <end position="51"/>
    </location>
</feature>
<proteinExistence type="predicted"/>
<feature type="transmembrane region" description="Helical" evidence="1">
    <location>
        <begin position="127"/>
        <end position="145"/>
    </location>
</feature>
<evidence type="ECO:0000313" key="3">
    <source>
        <dbReference type="Proteomes" id="UP000253562"/>
    </source>
</evidence>
<sequence length="150" mass="16330">MDAAVTTFLVMGIGILISILGAAWLNMPFERDKGVVLLGLGTVLIVGQYVGITRRNRVCLAIANGILIAIVLLFVLLTIAYPPLFFLFAAITATILKMNWHHRTAILHQEQAGVPNPASTRMTLRELLGAFVILALILGPAQILSRMLDR</sequence>
<keyword evidence="1" id="KW-0812">Transmembrane</keyword>
<keyword evidence="1" id="KW-0472">Membrane</keyword>
<evidence type="ECO:0000313" key="2">
    <source>
        <dbReference type="EMBL" id="RCS44737.1"/>
    </source>
</evidence>
<feature type="transmembrane region" description="Helical" evidence="1">
    <location>
        <begin position="58"/>
        <end position="77"/>
    </location>
</feature>
<dbReference type="AlphaFoldDB" id="A0A368KRZ2"/>
<name>A0A368KRZ2_9BACT</name>
<organism evidence="2 3">
    <name type="scientific">Bremerella cremea</name>
    <dbReference type="NCBI Taxonomy" id="1031537"/>
    <lineage>
        <taxon>Bacteria</taxon>
        <taxon>Pseudomonadati</taxon>
        <taxon>Planctomycetota</taxon>
        <taxon>Planctomycetia</taxon>
        <taxon>Pirellulales</taxon>
        <taxon>Pirellulaceae</taxon>
        <taxon>Bremerella</taxon>
    </lineage>
</organism>
<dbReference type="Proteomes" id="UP000253562">
    <property type="component" value="Unassembled WGS sequence"/>
</dbReference>
<accession>A0A368KRZ2</accession>
<protein>
    <submittedName>
        <fullName evidence="2">Uncharacterized protein</fullName>
    </submittedName>
</protein>